<gene>
    <name evidence="2" type="ORF">LCGC14_1570960</name>
</gene>
<accession>A0A0F9IJN4</accession>
<feature type="region of interest" description="Disordered" evidence="1">
    <location>
        <begin position="76"/>
        <end position="96"/>
    </location>
</feature>
<reference evidence="2" key="1">
    <citation type="journal article" date="2015" name="Nature">
        <title>Complex archaea that bridge the gap between prokaryotes and eukaryotes.</title>
        <authorList>
            <person name="Spang A."/>
            <person name="Saw J.H."/>
            <person name="Jorgensen S.L."/>
            <person name="Zaremba-Niedzwiedzka K."/>
            <person name="Martijn J."/>
            <person name="Lind A.E."/>
            <person name="van Eijk R."/>
            <person name="Schleper C."/>
            <person name="Guy L."/>
            <person name="Ettema T.J."/>
        </authorList>
    </citation>
    <scope>NUCLEOTIDE SEQUENCE</scope>
</reference>
<evidence type="ECO:0000256" key="1">
    <source>
        <dbReference type="SAM" id="MobiDB-lite"/>
    </source>
</evidence>
<feature type="non-terminal residue" evidence="2">
    <location>
        <position position="96"/>
    </location>
</feature>
<comment type="caution">
    <text evidence="2">The sequence shown here is derived from an EMBL/GenBank/DDBJ whole genome shotgun (WGS) entry which is preliminary data.</text>
</comment>
<sequence length="96" mass="10852">MTKKPRCTNALIQSALTSTRDIYTEYLILADFFQRCPDFTGGELVAGAMMRGLKKRKLGFTARDLVSQWKQLKRQPPKAQLAAALKGAHSQKRRRA</sequence>
<name>A0A0F9IJN4_9ZZZZ</name>
<proteinExistence type="predicted"/>
<dbReference type="AlphaFoldDB" id="A0A0F9IJN4"/>
<protein>
    <submittedName>
        <fullName evidence="2">Uncharacterized protein</fullName>
    </submittedName>
</protein>
<dbReference type="EMBL" id="LAZR01012252">
    <property type="protein sequence ID" value="KKM27821.1"/>
    <property type="molecule type" value="Genomic_DNA"/>
</dbReference>
<evidence type="ECO:0000313" key="2">
    <source>
        <dbReference type="EMBL" id="KKM27821.1"/>
    </source>
</evidence>
<organism evidence="2">
    <name type="scientific">marine sediment metagenome</name>
    <dbReference type="NCBI Taxonomy" id="412755"/>
    <lineage>
        <taxon>unclassified sequences</taxon>
        <taxon>metagenomes</taxon>
        <taxon>ecological metagenomes</taxon>
    </lineage>
</organism>